<dbReference type="PROSITE" id="PS00463">
    <property type="entry name" value="ZN2_CY6_FUNGAL_1"/>
    <property type="match status" value="1"/>
</dbReference>
<dbReference type="GO" id="GO:0000976">
    <property type="term" value="F:transcription cis-regulatory region binding"/>
    <property type="evidence" value="ECO:0007669"/>
    <property type="project" value="TreeGrafter"/>
</dbReference>
<keyword evidence="4" id="KW-0804">Transcription</keyword>
<dbReference type="PROSITE" id="PS50048">
    <property type="entry name" value="ZN2_CY6_FUNGAL_2"/>
    <property type="match status" value="1"/>
</dbReference>
<name>A0A420MH15_FUSOX</name>
<comment type="subcellular location">
    <subcellularLocation>
        <location evidence="1">Nucleus</location>
    </subcellularLocation>
</comment>
<dbReference type="Gene3D" id="4.10.240.10">
    <property type="entry name" value="Zn(2)-C6 fungal-type DNA-binding domain"/>
    <property type="match status" value="1"/>
</dbReference>
<keyword evidence="3" id="KW-0238">DNA-binding</keyword>
<dbReference type="GO" id="GO:0000981">
    <property type="term" value="F:DNA-binding transcription factor activity, RNA polymerase II-specific"/>
    <property type="evidence" value="ECO:0007669"/>
    <property type="project" value="InterPro"/>
</dbReference>
<reference evidence="7 8" key="1">
    <citation type="journal article" date="2018" name="Sci. Rep.">
        <title>Characterisation of pathogen-specific regions and novel effector candidates in Fusarium oxysporum f. sp. cepae.</title>
        <authorList>
            <person name="Armitage A.D."/>
            <person name="Taylor A."/>
            <person name="Sobczyk M.K."/>
            <person name="Baxter L."/>
            <person name="Greenfield B.P."/>
            <person name="Bates H.J."/>
            <person name="Wilson F."/>
            <person name="Jackson A.C."/>
            <person name="Ott S."/>
            <person name="Harrison R.J."/>
            <person name="Clarkson J.P."/>
        </authorList>
    </citation>
    <scope>NUCLEOTIDE SEQUENCE [LARGE SCALE GENOMIC DNA]</scope>
    <source>
        <strain evidence="7 8">Fo_A13</strain>
    </source>
</reference>
<gene>
    <name evidence="7" type="ORF">BFJ69_g14635</name>
</gene>
<dbReference type="SMART" id="SM00066">
    <property type="entry name" value="GAL4"/>
    <property type="match status" value="1"/>
</dbReference>
<dbReference type="Proteomes" id="UP000285084">
    <property type="component" value="Unassembled WGS sequence"/>
</dbReference>
<protein>
    <recommendedName>
        <fullName evidence="6">Zn(2)-C6 fungal-type domain-containing protein</fullName>
    </recommendedName>
</protein>
<evidence type="ECO:0000313" key="8">
    <source>
        <dbReference type="Proteomes" id="UP000285084"/>
    </source>
</evidence>
<sequence length="595" mass="65059">MASPLDSSNSAPYAPSPRLNRACDACRLAKLRCLPDATSPVGDCQRCSKTQRSCVYAPVKKRKPRARTNTRIAKLEGEVRAMMVLLENKDSTDEKSPDCGIPRALPNGVNGVGVVDDAIDTNCSKGSPSFRDTDGELEAGMKVNGPHHALSPRPVPFIPSEVTNRSLDVVQRGILNDDLADELVAAYVKYLNNDYPGVDLPNETKSRKLRSEMPVLWLAVLAAASHGHAPELAIELNGELAQTLGAETFNKGTKSIELVHALHIATLYYNRPTHPSRDLFFQYASTSSSMFFDLSIAHEADPLMIEYQSHLVTMYEIVLSDGRGLAGDHADKKFHLPPPEATEFTPFTPSKTLIALRCVEAAKGLLDRVIAMDPDRLRWMPNVLFVRMFHGLIILIRLSFQLWAEGFGDSTIQNCSVTDFYVESILASLVGAACDDKYAIPAMWAGMVGKEAKSWSQKLKGVMIGEAEGGWYWSQQTPTELPPLSSCYPMAATTTPQSAGRLSPPWLDAFCGDEATVLEPRQTCEDSSGNPSSEALNLNMPTNATAASFEVPSYSHLIDTTVYGSLTMGNKSILQQFDSDMAEPWMASFISRPGF</sequence>
<evidence type="ECO:0000313" key="7">
    <source>
        <dbReference type="EMBL" id="RKK67302.1"/>
    </source>
</evidence>
<evidence type="ECO:0000256" key="3">
    <source>
        <dbReference type="ARBA" id="ARBA00023125"/>
    </source>
</evidence>
<feature type="domain" description="Zn(2)-C6 fungal-type" evidence="6">
    <location>
        <begin position="22"/>
        <end position="56"/>
    </location>
</feature>
<comment type="caution">
    <text evidence="7">The sequence shown here is derived from an EMBL/GenBank/DDBJ whole genome shotgun (WGS) entry which is preliminary data.</text>
</comment>
<dbReference type="InterPro" id="IPR036864">
    <property type="entry name" value="Zn2-C6_fun-type_DNA-bd_sf"/>
</dbReference>
<dbReference type="AlphaFoldDB" id="A0A420MH15"/>
<evidence type="ECO:0000256" key="4">
    <source>
        <dbReference type="ARBA" id="ARBA00023163"/>
    </source>
</evidence>
<dbReference type="GO" id="GO:0008270">
    <property type="term" value="F:zinc ion binding"/>
    <property type="evidence" value="ECO:0007669"/>
    <property type="project" value="InterPro"/>
</dbReference>
<dbReference type="CDD" id="cd00067">
    <property type="entry name" value="GAL4"/>
    <property type="match status" value="1"/>
</dbReference>
<proteinExistence type="predicted"/>
<evidence type="ECO:0000256" key="5">
    <source>
        <dbReference type="ARBA" id="ARBA00023242"/>
    </source>
</evidence>
<keyword evidence="2" id="KW-0805">Transcription regulation</keyword>
<dbReference type="VEuPathDB" id="FungiDB:FOZG_14565"/>
<dbReference type="PANTHER" id="PTHR31845:SF39">
    <property type="entry name" value="TRANSCRIPTION FACTOR PBCR-RELATED"/>
    <property type="match status" value="1"/>
</dbReference>
<organism evidence="7 8">
    <name type="scientific">Fusarium oxysporum</name>
    <name type="common">Fusarium vascular wilt</name>
    <dbReference type="NCBI Taxonomy" id="5507"/>
    <lineage>
        <taxon>Eukaryota</taxon>
        <taxon>Fungi</taxon>
        <taxon>Dikarya</taxon>
        <taxon>Ascomycota</taxon>
        <taxon>Pezizomycotina</taxon>
        <taxon>Sordariomycetes</taxon>
        <taxon>Hypocreomycetidae</taxon>
        <taxon>Hypocreales</taxon>
        <taxon>Nectriaceae</taxon>
        <taxon>Fusarium</taxon>
        <taxon>Fusarium oxysporum species complex</taxon>
    </lineage>
</organism>
<dbReference type="VEuPathDB" id="FungiDB:FOC1_g10003724"/>
<dbReference type="InterPro" id="IPR001138">
    <property type="entry name" value="Zn2Cys6_DnaBD"/>
</dbReference>
<dbReference type="InterPro" id="IPR051089">
    <property type="entry name" value="prtT"/>
</dbReference>
<dbReference type="SUPFAM" id="SSF57701">
    <property type="entry name" value="Zn2/Cys6 DNA-binding domain"/>
    <property type="match status" value="1"/>
</dbReference>
<dbReference type="EMBL" id="MRCX01000236">
    <property type="protein sequence ID" value="RKK67302.1"/>
    <property type="molecule type" value="Genomic_DNA"/>
</dbReference>
<dbReference type="GO" id="GO:0005634">
    <property type="term" value="C:nucleus"/>
    <property type="evidence" value="ECO:0007669"/>
    <property type="project" value="UniProtKB-SubCell"/>
</dbReference>
<accession>A0A420MH15</accession>
<dbReference type="PANTHER" id="PTHR31845">
    <property type="entry name" value="FINGER DOMAIN PROTEIN, PUTATIVE-RELATED"/>
    <property type="match status" value="1"/>
</dbReference>
<evidence type="ECO:0000259" key="6">
    <source>
        <dbReference type="PROSITE" id="PS50048"/>
    </source>
</evidence>
<evidence type="ECO:0000256" key="2">
    <source>
        <dbReference type="ARBA" id="ARBA00023015"/>
    </source>
</evidence>
<evidence type="ECO:0000256" key="1">
    <source>
        <dbReference type="ARBA" id="ARBA00004123"/>
    </source>
</evidence>
<keyword evidence="5" id="KW-0539">Nucleus</keyword>